<dbReference type="PANTHER" id="PTHR37042">
    <property type="entry name" value="OUTER MEMBRANE PROTEIN RV1973"/>
    <property type="match status" value="1"/>
</dbReference>
<dbReference type="PANTHER" id="PTHR37042:SF4">
    <property type="entry name" value="OUTER MEMBRANE PROTEIN RV1973"/>
    <property type="match status" value="1"/>
</dbReference>
<comment type="caution">
    <text evidence="3">The sequence shown here is derived from an EMBL/GenBank/DDBJ whole genome shotgun (WGS) entry which is preliminary data.</text>
</comment>
<name>A0A5C4JHX6_9ACTN</name>
<dbReference type="Proteomes" id="UP000309174">
    <property type="component" value="Unassembled WGS sequence"/>
</dbReference>
<sequence length="163" mass="17427">MRRGRSAPAIAIALSVVVIGLAVASGWLGVITLQNRDEADQKAGAIQSARQMGVNLMSLDASTAQRDLDRIVAGTTGDLKNKLATQSKAFMDQVTKYKAKSTVSDVDAALVSIDDDSAEVMVSLNGTVTNDKVKNGTPQGYRYQMDLTRVDDRWLVSGLEVVP</sequence>
<proteinExistence type="predicted"/>
<reference evidence="3 4" key="1">
    <citation type="submission" date="2019-05" db="EMBL/GenBank/DDBJ databases">
        <title>Draft genome sequence of Actinomadura sp. 14C53.</title>
        <authorList>
            <person name="Saricaoglu S."/>
            <person name="Isik K."/>
        </authorList>
    </citation>
    <scope>NUCLEOTIDE SEQUENCE [LARGE SCALE GENOMIC DNA]</scope>
    <source>
        <strain evidence="3 4">14C53</strain>
    </source>
</reference>
<evidence type="ECO:0000256" key="1">
    <source>
        <dbReference type="ARBA" id="ARBA00004370"/>
    </source>
</evidence>
<keyword evidence="4" id="KW-1185">Reference proteome</keyword>
<dbReference type="RefSeq" id="WP_138644200.1">
    <property type="nucleotide sequence ID" value="NZ_VCKW01000023.1"/>
</dbReference>
<organism evidence="3 4">
    <name type="scientific">Actinomadura soli</name>
    <dbReference type="NCBI Taxonomy" id="2508997"/>
    <lineage>
        <taxon>Bacteria</taxon>
        <taxon>Bacillati</taxon>
        <taxon>Actinomycetota</taxon>
        <taxon>Actinomycetes</taxon>
        <taxon>Streptosporangiales</taxon>
        <taxon>Thermomonosporaceae</taxon>
        <taxon>Actinomadura</taxon>
    </lineage>
</organism>
<accession>A0A5C4JHX6</accession>
<comment type="subcellular location">
    <subcellularLocation>
        <location evidence="1">Membrane</location>
    </subcellularLocation>
</comment>
<dbReference type="OrthoDB" id="3395172at2"/>
<dbReference type="GO" id="GO:0016020">
    <property type="term" value="C:membrane"/>
    <property type="evidence" value="ECO:0007669"/>
    <property type="project" value="UniProtKB-SubCell"/>
</dbReference>
<gene>
    <name evidence="3" type="ORF">ETD83_06850</name>
</gene>
<protein>
    <recommendedName>
        <fullName evidence="5">Mce-associated membrane protein</fullName>
    </recommendedName>
</protein>
<dbReference type="EMBL" id="VCKW01000023">
    <property type="protein sequence ID" value="TMR05412.1"/>
    <property type="molecule type" value="Genomic_DNA"/>
</dbReference>
<keyword evidence="2" id="KW-0472">Membrane</keyword>
<evidence type="ECO:0008006" key="5">
    <source>
        <dbReference type="Google" id="ProtNLM"/>
    </source>
</evidence>
<dbReference type="AlphaFoldDB" id="A0A5C4JHX6"/>
<evidence type="ECO:0000313" key="3">
    <source>
        <dbReference type="EMBL" id="TMR05412.1"/>
    </source>
</evidence>
<evidence type="ECO:0000313" key="4">
    <source>
        <dbReference type="Proteomes" id="UP000309174"/>
    </source>
</evidence>
<evidence type="ECO:0000256" key="2">
    <source>
        <dbReference type="ARBA" id="ARBA00023136"/>
    </source>
</evidence>